<feature type="binding site" evidence="4">
    <location>
        <position position="168"/>
    </location>
    <ligand>
        <name>GTP</name>
        <dbReference type="ChEBI" id="CHEBI:37565"/>
    </ligand>
</feature>
<dbReference type="STRING" id="1513271.XM47_06815"/>
<keyword evidence="7" id="KW-1185">Reference proteome</keyword>
<evidence type="ECO:0000256" key="4">
    <source>
        <dbReference type="PIRSR" id="PIRSR006230-1"/>
    </source>
</evidence>
<dbReference type="AlphaFoldDB" id="A0A0J8GSK7"/>
<feature type="binding site" evidence="4">
    <location>
        <begin position="124"/>
        <end position="129"/>
    </location>
    <ligand>
        <name>GTP</name>
        <dbReference type="ChEBI" id="CHEBI:37565"/>
    </ligand>
</feature>
<name>A0A0J8GSK7_9ALTE</name>
<comment type="similarity">
    <text evidence="3">Belongs to the TRAFAC class YlqF/YawG GTPase family. MTG1 subfamily.</text>
</comment>
<dbReference type="PANTHER" id="PTHR45782:SF4">
    <property type="entry name" value="MITOCHONDRIAL RIBOSOME-ASSOCIATED GTPASE 1"/>
    <property type="match status" value="1"/>
</dbReference>
<evidence type="ECO:0000256" key="2">
    <source>
        <dbReference type="ARBA" id="ARBA00023134"/>
    </source>
</evidence>
<dbReference type="Gene3D" id="3.40.50.300">
    <property type="entry name" value="P-loop containing nucleotide triphosphate hydrolases"/>
    <property type="match status" value="1"/>
</dbReference>
<sequence>MAINWYPGHMHKAQKEIKEIMSDIDLIIEVLDARIPYSSENPMIASIRRDKPCIKLLNKSDLADEAITALWIEHFKSTKNTDAIAVNAKKTDAMQKLIKLCQELVPNKGSEGKPIRALIAGIPNVGKSTTINALAQRTIAKTGNEPAVTKSQQKINIGHNITLFDTPGMLWPKIENENSGYRLAVTGAIKETAFELDDIATYAGDYLLEAYPDVIQSRYEIEELAPNGYEFLEQVGKRRGCLRSGGRVEINKAAKILLTELREMVLGPISMETPEMCIAEQVEVDRIKAEKAEKDALRKTKFKKRKKR</sequence>
<dbReference type="InterPro" id="IPR006073">
    <property type="entry name" value="GTP-bd"/>
</dbReference>
<dbReference type="Gene3D" id="1.10.1580.10">
    <property type="match status" value="1"/>
</dbReference>
<dbReference type="Proteomes" id="UP000037600">
    <property type="component" value="Unassembled WGS sequence"/>
</dbReference>
<dbReference type="NCBIfam" id="TIGR03596">
    <property type="entry name" value="GTPase_YlqF"/>
    <property type="match status" value="1"/>
</dbReference>
<dbReference type="FunFam" id="3.40.50.300:FF:000590">
    <property type="entry name" value="Ribosome biogenesis GTPase A"/>
    <property type="match status" value="1"/>
</dbReference>
<reference evidence="6 7" key="1">
    <citation type="submission" date="2015-04" db="EMBL/GenBank/DDBJ databases">
        <title>Draft Genome Sequence of the Novel Agar-Digesting Marine Bacterium Q1.</title>
        <authorList>
            <person name="Li Y."/>
            <person name="Li D."/>
            <person name="Chen G."/>
            <person name="Du Z."/>
        </authorList>
    </citation>
    <scope>NUCLEOTIDE SEQUENCE [LARGE SCALE GENOMIC DNA]</scope>
    <source>
        <strain evidence="6 7">Q1</strain>
    </source>
</reference>
<feature type="domain" description="G" evidence="5">
    <location>
        <begin position="117"/>
        <end position="177"/>
    </location>
</feature>
<keyword evidence="2 3" id="KW-0342">GTP-binding</keyword>
<dbReference type="InterPro" id="IPR016478">
    <property type="entry name" value="GTPase_MTG1"/>
</dbReference>
<feature type="binding site" evidence="4">
    <location>
        <begin position="58"/>
        <end position="61"/>
    </location>
    <ligand>
        <name>GTP</name>
        <dbReference type="ChEBI" id="CHEBI:37565"/>
    </ligand>
</feature>
<dbReference type="Pfam" id="PF01926">
    <property type="entry name" value="MMR_HSR1"/>
    <property type="match status" value="1"/>
</dbReference>
<evidence type="ECO:0000256" key="3">
    <source>
        <dbReference type="PIRNR" id="PIRNR006230"/>
    </source>
</evidence>
<comment type="caution">
    <text evidence="6">The sequence shown here is derived from an EMBL/GenBank/DDBJ whole genome shotgun (WGS) entry which is preliminary data.</text>
</comment>
<gene>
    <name evidence="6" type="ORF">XM47_06815</name>
</gene>
<dbReference type="InterPro" id="IPR023179">
    <property type="entry name" value="GTP-bd_ortho_bundle_sf"/>
</dbReference>
<organism evidence="6 7">
    <name type="scientific">Catenovulum maritimum</name>
    <dbReference type="NCBI Taxonomy" id="1513271"/>
    <lineage>
        <taxon>Bacteria</taxon>
        <taxon>Pseudomonadati</taxon>
        <taxon>Pseudomonadota</taxon>
        <taxon>Gammaproteobacteria</taxon>
        <taxon>Alteromonadales</taxon>
        <taxon>Alteromonadaceae</taxon>
        <taxon>Catenovulum</taxon>
    </lineage>
</organism>
<dbReference type="GO" id="GO:0006412">
    <property type="term" value="P:translation"/>
    <property type="evidence" value="ECO:0007669"/>
    <property type="project" value="TreeGrafter"/>
</dbReference>
<dbReference type="PANTHER" id="PTHR45782">
    <property type="entry name" value="MITOCHONDRIAL RIBOSOME-ASSOCIATED GTPASE 1"/>
    <property type="match status" value="1"/>
</dbReference>
<dbReference type="GO" id="GO:0005737">
    <property type="term" value="C:cytoplasm"/>
    <property type="evidence" value="ECO:0007669"/>
    <property type="project" value="UniProtKB-SubCell"/>
</dbReference>
<dbReference type="EMBL" id="LAZL01000009">
    <property type="protein sequence ID" value="KMT65722.1"/>
    <property type="molecule type" value="Genomic_DNA"/>
</dbReference>
<keyword evidence="1 3" id="KW-0547">Nucleotide-binding</keyword>
<accession>A0A0J8GSK7</accession>
<dbReference type="OrthoDB" id="9779790at2"/>
<dbReference type="InterPro" id="IPR019991">
    <property type="entry name" value="GTP-bd_ribosome_bgen"/>
</dbReference>
<dbReference type="PIRSF" id="PIRSF006230">
    <property type="entry name" value="MG442"/>
    <property type="match status" value="1"/>
</dbReference>
<dbReference type="GO" id="GO:0005525">
    <property type="term" value="F:GTP binding"/>
    <property type="evidence" value="ECO:0007669"/>
    <property type="project" value="UniProtKB-KW"/>
</dbReference>
<evidence type="ECO:0000259" key="5">
    <source>
        <dbReference type="Pfam" id="PF01926"/>
    </source>
</evidence>
<dbReference type="CDD" id="cd01856">
    <property type="entry name" value="YlqF"/>
    <property type="match status" value="1"/>
</dbReference>
<keyword evidence="3" id="KW-0963">Cytoplasm</keyword>
<evidence type="ECO:0000256" key="1">
    <source>
        <dbReference type="ARBA" id="ARBA00022741"/>
    </source>
</evidence>
<evidence type="ECO:0000313" key="7">
    <source>
        <dbReference type="Proteomes" id="UP000037600"/>
    </source>
</evidence>
<dbReference type="InterPro" id="IPR027417">
    <property type="entry name" value="P-loop_NTPase"/>
</dbReference>
<evidence type="ECO:0000313" key="6">
    <source>
        <dbReference type="EMBL" id="KMT65722.1"/>
    </source>
</evidence>
<protein>
    <recommendedName>
        <fullName evidence="3">Ribosome biogenesis GTPase A</fullName>
    </recommendedName>
</protein>
<proteinExistence type="inferred from homology"/>
<comment type="function">
    <text evidence="3">Required for a late step of 50S ribosomal subunit assembly. Has GTPase activity.</text>
</comment>
<dbReference type="PATRIC" id="fig|1513271.3.peg.1400"/>
<dbReference type="SUPFAM" id="SSF52540">
    <property type="entry name" value="P-loop containing nucleoside triphosphate hydrolases"/>
    <property type="match status" value="1"/>
</dbReference>
<dbReference type="GO" id="GO:0003924">
    <property type="term" value="F:GTPase activity"/>
    <property type="evidence" value="ECO:0007669"/>
    <property type="project" value="TreeGrafter"/>
</dbReference>
<dbReference type="RefSeq" id="WP_048691049.1">
    <property type="nucleotide sequence ID" value="NZ_KQ130486.1"/>
</dbReference>
<comment type="subcellular location">
    <subcellularLocation>
        <location evidence="3">Cytoplasm</location>
    </subcellularLocation>
</comment>